<proteinExistence type="predicted"/>
<gene>
    <name evidence="5" type="ORF">E6C60_0578</name>
</gene>
<evidence type="ECO:0000313" key="5">
    <source>
        <dbReference type="EMBL" id="QCT01301.1"/>
    </source>
</evidence>
<dbReference type="OrthoDB" id="11380at2"/>
<comment type="catalytic activity">
    <reaction evidence="3">
        <text>3',5'-cyclic UMP + H2O = UMP + H(+)</text>
        <dbReference type="Rhea" id="RHEA:70575"/>
        <dbReference type="ChEBI" id="CHEBI:15377"/>
        <dbReference type="ChEBI" id="CHEBI:15378"/>
        <dbReference type="ChEBI" id="CHEBI:57865"/>
        <dbReference type="ChEBI" id="CHEBI:184387"/>
    </reaction>
    <physiologicalReaction direction="left-to-right" evidence="3">
        <dbReference type="Rhea" id="RHEA:70576"/>
    </physiologicalReaction>
</comment>
<evidence type="ECO:0000256" key="3">
    <source>
        <dbReference type="ARBA" id="ARBA00048505"/>
    </source>
</evidence>
<dbReference type="InterPro" id="IPR036866">
    <property type="entry name" value="RibonucZ/Hydroxyglut_hydro"/>
</dbReference>
<evidence type="ECO:0000259" key="4">
    <source>
        <dbReference type="SMART" id="SM00849"/>
    </source>
</evidence>
<dbReference type="AlphaFoldDB" id="A0A4P8XIZ4"/>
<dbReference type="SUPFAM" id="SSF56281">
    <property type="entry name" value="Metallo-hydrolase/oxidoreductase"/>
    <property type="match status" value="1"/>
</dbReference>
<dbReference type="PANTHER" id="PTHR42951:SF14">
    <property type="entry name" value="METALLO-BETA-LACTAMASE SUPERFAMILY PROTEIN"/>
    <property type="match status" value="1"/>
</dbReference>
<comment type="function">
    <text evidence="2">Counteracts the endogenous Pycsar antiviral defense system. Phosphodiesterase that enables metal-dependent hydrolysis of host cyclic nucleotide Pycsar defense signals such as cCMP and cUMP.</text>
</comment>
<dbReference type="Gene3D" id="3.60.15.10">
    <property type="entry name" value="Ribonuclease Z/Hydroxyacylglutathione hydrolase-like"/>
    <property type="match status" value="1"/>
</dbReference>
<name>A0A4P8XIZ4_9BACL</name>
<evidence type="ECO:0000256" key="2">
    <source>
        <dbReference type="ARBA" id="ARBA00034301"/>
    </source>
</evidence>
<dbReference type="EMBL" id="CP040396">
    <property type="protein sequence ID" value="QCT01301.1"/>
    <property type="molecule type" value="Genomic_DNA"/>
</dbReference>
<dbReference type="PANTHER" id="PTHR42951">
    <property type="entry name" value="METALLO-BETA-LACTAMASE DOMAIN-CONTAINING"/>
    <property type="match status" value="1"/>
</dbReference>
<feature type="domain" description="Metallo-beta-lactamase" evidence="4">
    <location>
        <begin position="20"/>
        <end position="209"/>
    </location>
</feature>
<dbReference type="Proteomes" id="UP000300879">
    <property type="component" value="Chromosome"/>
</dbReference>
<organism evidence="5 6">
    <name type="scientific">Paenibacillus algicola</name>
    <dbReference type="NCBI Taxonomy" id="2565926"/>
    <lineage>
        <taxon>Bacteria</taxon>
        <taxon>Bacillati</taxon>
        <taxon>Bacillota</taxon>
        <taxon>Bacilli</taxon>
        <taxon>Bacillales</taxon>
        <taxon>Paenibacillaceae</taxon>
        <taxon>Paenibacillus</taxon>
    </lineage>
</organism>
<protein>
    <recommendedName>
        <fullName evidence="4">Metallo-beta-lactamase domain-containing protein</fullName>
    </recommendedName>
</protein>
<dbReference type="RefSeq" id="WP_138224397.1">
    <property type="nucleotide sequence ID" value="NZ_CP040396.1"/>
</dbReference>
<keyword evidence="6" id="KW-1185">Reference proteome</keyword>
<reference evidence="5 6" key="1">
    <citation type="submission" date="2019-05" db="EMBL/GenBank/DDBJ databases">
        <authorList>
            <person name="Chen C."/>
        </authorList>
    </citation>
    <scope>NUCLEOTIDE SEQUENCE [LARGE SCALE GENOMIC DNA]</scope>
    <source>
        <strain evidence="5 6">HB172198</strain>
    </source>
</reference>
<dbReference type="SMART" id="SM00849">
    <property type="entry name" value="Lactamase_B"/>
    <property type="match status" value="1"/>
</dbReference>
<dbReference type="KEGG" id="palo:E6C60_0578"/>
<evidence type="ECO:0000256" key="1">
    <source>
        <dbReference type="ARBA" id="ARBA00034221"/>
    </source>
</evidence>
<evidence type="ECO:0000313" key="6">
    <source>
        <dbReference type="Proteomes" id="UP000300879"/>
    </source>
</evidence>
<dbReference type="InterPro" id="IPR050855">
    <property type="entry name" value="NDM-1-like"/>
</dbReference>
<accession>A0A4P8XIZ4</accession>
<comment type="catalytic activity">
    <reaction evidence="1">
        <text>3',5'-cyclic CMP + H2O = CMP + H(+)</text>
        <dbReference type="Rhea" id="RHEA:72675"/>
        <dbReference type="ChEBI" id="CHEBI:15377"/>
        <dbReference type="ChEBI" id="CHEBI:15378"/>
        <dbReference type="ChEBI" id="CHEBI:58003"/>
        <dbReference type="ChEBI" id="CHEBI:60377"/>
    </reaction>
    <physiologicalReaction direction="left-to-right" evidence="1">
        <dbReference type="Rhea" id="RHEA:72676"/>
    </physiologicalReaction>
</comment>
<dbReference type="InterPro" id="IPR001279">
    <property type="entry name" value="Metallo-B-lactamas"/>
</dbReference>
<sequence length="310" mass="34602">MSKPTFIQVAGNTYCWSGKYAIGGYLNPSTREAHLIDSGPDFKTAELIEQDLTDKGYTLSSILLTHAHLASAKGASYLKEKHPYLKCYASPLSATIVNDPGASAVMNMLDYAPQQQDARAEILVTESIPYHDGVFFIQGVKFSFVTLPGHFPGMFGILTPDQVLFCADALFGARTLSKQKLLMFTDPGNAKQSLQKLKSIRASHYVLYHGGLEKDISSLIQQNLQCIDDMYQQIQDIIKHYQGQTFDIIVQKLMQRYGIDDHEDHYELVRVIARSNINQLLKEGRIRKKVAGGILMYSTEQPVYDGAPSL</sequence>
<dbReference type="Pfam" id="PF00753">
    <property type="entry name" value="Lactamase_B"/>
    <property type="match status" value="1"/>
</dbReference>